<dbReference type="AlphaFoldDB" id="A0A075AIX8"/>
<proteinExistence type="predicted"/>
<evidence type="ECO:0000313" key="1">
    <source>
        <dbReference type="EMBL" id="KER32409.1"/>
    </source>
</evidence>
<dbReference type="Proteomes" id="UP000054324">
    <property type="component" value="Unassembled WGS sequence"/>
</dbReference>
<dbReference type="KEGG" id="ovi:T265_01468"/>
<name>A0A075AIX8_OPIVI</name>
<reference evidence="1 2" key="1">
    <citation type="submission" date="2013-11" db="EMBL/GenBank/DDBJ databases">
        <title>Opisthorchis viverrini - life in the bile duct.</title>
        <authorList>
            <person name="Young N.D."/>
            <person name="Nagarajan N."/>
            <person name="Lin S.J."/>
            <person name="Korhonen P.K."/>
            <person name="Jex A.R."/>
            <person name="Hall R.S."/>
            <person name="Safavi-Hemami H."/>
            <person name="Kaewkong W."/>
            <person name="Bertrand D."/>
            <person name="Gao S."/>
            <person name="Seet Q."/>
            <person name="Wongkham S."/>
            <person name="Teh B.T."/>
            <person name="Wongkham C."/>
            <person name="Intapan P.M."/>
            <person name="Maleewong W."/>
            <person name="Yang X."/>
            <person name="Hu M."/>
            <person name="Wang Z."/>
            <person name="Hofmann A."/>
            <person name="Sternberg P.W."/>
            <person name="Tan P."/>
            <person name="Wang J."/>
            <person name="Gasser R.B."/>
        </authorList>
    </citation>
    <scope>NUCLEOTIDE SEQUENCE [LARGE SCALE GENOMIC DNA]</scope>
</reference>
<accession>A0A075AIX8</accession>
<gene>
    <name evidence="1" type="ORF">T265_01468</name>
</gene>
<keyword evidence="2" id="KW-1185">Reference proteome</keyword>
<dbReference type="RefSeq" id="XP_009163773.1">
    <property type="nucleotide sequence ID" value="XM_009165509.1"/>
</dbReference>
<dbReference type="CTD" id="20315656"/>
<evidence type="ECO:0000313" key="2">
    <source>
        <dbReference type="Proteomes" id="UP000054324"/>
    </source>
</evidence>
<protein>
    <submittedName>
        <fullName evidence="1">Uncharacterized protein</fullName>
    </submittedName>
</protein>
<dbReference type="GeneID" id="20315656"/>
<organism evidence="1 2">
    <name type="scientific">Opisthorchis viverrini</name>
    <name type="common">Southeast Asian liver fluke</name>
    <dbReference type="NCBI Taxonomy" id="6198"/>
    <lineage>
        <taxon>Eukaryota</taxon>
        <taxon>Metazoa</taxon>
        <taxon>Spiralia</taxon>
        <taxon>Lophotrochozoa</taxon>
        <taxon>Platyhelminthes</taxon>
        <taxon>Trematoda</taxon>
        <taxon>Digenea</taxon>
        <taxon>Opisthorchiida</taxon>
        <taxon>Opisthorchiata</taxon>
        <taxon>Opisthorchiidae</taxon>
        <taxon>Opisthorchis</taxon>
    </lineage>
</organism>
<dbReference type="EMBL" id="KL596634">
    <property type="protein sequence ID" value="KER32409.1"/>
    <property type="molecule type" value="Genomic_DNA"/>
</dbReference>
<sequence length="81" mass="9025">MCPITPPDVREELVKQKLFVEHKNIGWLTIVGAVRKIPVNHTPEVSLLESSLTTGSTILSLFLLKMVTDKARKITGPLPYN</sequence>